<dbReference type="PANTHER" id="PTHR37013">
    <property type="entry name" value="INTEGRAL MEMBRANE PROTEIN (AFU_ORTHOLOGUE AFUA_1G05950)-RELATED"/>
    <property type="match status" value="1"/>
</dbReference>
<dbReference type="InterPro" id="IPR056120">
    <property type="entry name" value="DUF7703"/>
</dbReference>
<sequence length="318" mass="36693">MATTRMGVYVPFAGHDDLRGLAHENPIQINAPLTAFIAVGLYNSIELLVLIYMTFTHYNSLYFWSMLCTTFFGIFCSALAYIFYYFEIITSSTFPAVVFPITWMFLVTGHSLVLYSRLHFVCYDRRILRIILVLIVIDAILIHTSTTVVSIVTYTRHGHDKEYVHAYSILERIEIAWFTVQETIVSAVYIYYTFRLLSETQTSRRRAVFYQLIIINIIEILMNIALIILQYMDIYLIQTILKVTVYSIKLKLEFAVLRQIVKISHVTTIASQVPDFVEVGQPSQGPACSEASSPSSERARKGSWFSEHFSHRPVYLKR</sequence>
<evidence type="ECO:0000313" key="3">
    <source>
        <dbReference type="EMBL" id="KZZ87881.1"/>
    </source>
</evidence>
<dbReference type="EMBL" id="AZGZ01000030">
    <property type="protein sequence ID" value="KZZ87881.1"/>
    <property type="molecule type" value="Genomic_DNA"/>
</dbReference>
<dbReference type="Proteomes" id="UP000242877">
    <property type="component" value="Unassembled WGS sequence"/>
</dbReference>
<dbReference type="VEuPathDB" id="FungiDB:AAP_05365"/>
<reference evidence="3 4" key="1">
    <citation type="journal article" date="2016" name="Genome Biol. Evol.">
        <title>Divergent and convergent evolution of fungal pathogenicity.</title>
        <authorList>
            <person name="Shang Y."/>
            <person name="Xiao G."/>
            <person name="Zheng P."/>
            <person name="Cen K."/>
            <person name="Zhan S."/>
            <person name="Wang C."/>
        </authorList>
    </citation>
    <scope>NUCLEOTIDE SEQUENCE [LARGE SCALE GENOMIC DNA]</scope>
    <source>
        <strain evidence="3 4">ARSEF 7405</strain>
    </source>
</reference>
<dbReference type="AlphaFoldDB" id="A0A167VQZ2"/>
<feature type="transmembrane region" description="Helical" evidence="1">
    <location>
        <begin position="127"/>
        <end position="155"/>
    </location>
</feature>
<accession>A0A167VQZ2</accession>
<evidence type="ECO:0000313" key="4">
    <source>
        <dbReference type="Proteomes" id="UP000242877"/>
    </source>
</evidence>
<keyword evidence="1" id="KW-0812">Transmembrane</keyword>
<comment type="caution">
    <text evidence="3">The sequence shown here is derived from an EMBL/GenBank/DDBJ whole genome shotgun (WGS) entry which is preliminary data.</text>
</comment>
<dbReference type="PANTHER" id="PTHR37013:SF3">
    <property type="entry name" value="INTEGRAL MEMBRANE PROTEIN (AFU_ORTHOLOGUE AFUA_1G05950)"/>
    <property type="match status" value="1"/>
</dbReference>
<keyword evidence="4" id="KW-1185">Reference proteome</keyword>
<feature type="transmembrane region" description="Helical" evidence="1">
    <location>
        <begin position="209"/>
        <end position="232"/>
    </location>
</feature>
<organism evidence="3 4">
    <name type="scientific">Ascosphaera apis ARSEF 7405</name>
    <dbReference type="NCBI Taxonomy" id="392613"/>
    <lineage>
        <taxon>Eukaryota</taxon>
        <taxon>Fungi</taxon>
        <taxon>Dikarya</taxon>
        <taxon>Ascomycota</taxon>
        <taxon>Pezizomycotina</taxon>
        <taxon>Eurotiomycetes</taxon>
        <taxon>Eurotiomycetidae</taxon>
        <taxon>Onygenales</taxon>
        <taxon>Ascosphaeraceae</taxon>
        <taxon>Ascosphaera</taxon>
    </lineage>
</organism>
<evidence type="ECO:0000259" key="2">
    <source>
        <dbReference type="Pfam" id="PF24802"/>
    </source>
</evidence>
<dbReference type="Pfam" id="PF24802">
    <property type="entry name" value="DUF7703"/>
    <property type="match status" value="1"/>
</dbReference>
<keyword evidence="1" id="KW-1133">Transmembrane helix</keyword>
<evidence type="ECO:0000256" key="1">
    <source>
        <dbReference type="SAM" id="Phobius"/>
    </source>
</evidence>
<gene>
    <name evidence="3" type="ORF">AAP_05365</name>
</gene>
<feature type="transmembrane region" description="Helical" evidence="1">
    <location>
        <begin position="175"/>
        <end position="197"/>
    </location>
</feature>
<protein>
    <submittedName>
        <fullName evidence="3">Integral membrane protein</fullName>
    </submittedName>
</protein>
<feature type="domain" description="DUF7703" evidence="2">
    <location>
        <begin position="33"/>
        <end position="273"/>
    </location>
</feature>
<proteinExistence type="predicted"/>
<feature type="transmembrane region" description="Helical" evidence="1">
    <location>
        <begin position="33"/>
        <end position="55"/>
    </location>
</feature>
<dbReference type="OrthoDB" id="405906at2759"/>
<name>A0A167VQZ2_9EURO</name>
<feature type="transmembrane region" description="Helical" evidence="1">
    <location>
        <begin position="96"/>
        <end position="115"/>
    </location>
</feature>
<feature type="transmembrane region" description="Helical" evidence="1">
    <location>
        <begin position="62"/>
        <end position="84"/>
    </location>
</feature>
<keyword evidence="1" id="KW-0472">Membrane</keyword>